<organism evidence="11 12">
    <name type="scientific">Natrinema thermotolerans</name>
    <dbReference type="NCBI Taxonomy" id="121872"/>
    <lineage>
        <taxon>Archaea</taxon>
        <taxon>Methanobacteriati</taxon>
        <taxon>Methanobacteriota</taxon>
        <taxon>Stenosarchaea group</taxon>
        <taxon>Halobacteria</taxon>
        <taxon>Halobacteriales</taxon>
        <taxon>Natrialbaceae</taxon>
        <taxon>Natrinema</taxon>
    </lineage>
</organism>
<dbReference type="SMART" id="SM00091">
    <property type="entry name" value="PAS"/>
    <property type="match status" value="2"/>
</dbReference>
<evidence type="ECO:0000256" key="4">
    <source>
        <dbReference type="ARBA" id="ARBA00022679"/>
    </source>
</evidence>
<dbReference type="PRINTS" id="PR00344">
    <property type="entry name" value="BCTRLSENSOR"/>
</dbReference>
<dbReference type="EC" id="2.7.13.3" evidence="2"/>
<feature type="compositionally biased region" description="Basic and acidic residues" evidence="7">
    <location>
        <begin position="153"/>
        <end position="163"/>
    </location>
</feature>
<feature type="domain" description="PAS" evidence="9">
    <location>
        <begin position="185"/>
        <end position="230"/>
    </location>
</feature>
<dbReference type="InterPro" id="IPR003594">
    <property type="entry name" value="HATPase_dom"/>
</dbReference>
<dbReference type="Gene3D" id="3.30.450.20">
    <property type="entry name" value="PAS domain"/>
    <property type="match status" value="2"/>
</dbReference>
<dbReference type="FunFam" id="3.30.450.20:FF:000155">
    <property type="entry name" value="Sensor histidine kinase TodS"/>
    <property type="match status" value="1"/>
</dbReference>
<evidence type="ECO:0000313" key="11">
    <source>
        <dbReference type="EMBL" id="WMT05969.1"/>
    </source>
</evidence>
<reference evidence="11 12" key="1">
    <citation type="submission" date="2022-07" db="EMBL/GenBank/DDBJ databases">
        <title>Two temperate virus in Haloterrigena jeotgali A29.</title>
        <authorList>
            <person name="Deng X."/>
        </authorList>
    </citation>
    <scope>NUCLEOTIDE SEQUENCE [LARGE SCALE GENOMIC DNA]</scope>
    <source>
        <strain evidence="11 12">A29</strain>
    </source>
</reference>
<feature type="domain" description="PAC" evidence="10">
    <location>
        <begin position="387"/>
        <end position="438"/>
    </location>
</feature>
<dbReference type="Pfam" id="PF08448">
    <property type="entry name" value="PAS_4"/>
    <property type="match status" value="2"/>
</dbReference>
<comment type="catalytic activity">
    <reaction evidence="1">
        <text>ATP + protein L-histidine = ADP + protein N-phospho-L-histidine.</text>
        <dbReference type="EC" id="2.7.13.3"/>
    </reaction>
</comment>
<evidence type="ECO:0000259" key="9">
    <source>
        <dbReference type="PROSITE" id="PS50112"/>
    </source>
</evidence>
<evidence type="ECO:0000256" key="1">
    <source>
        <dbReference type="ARBA" id="ARBA00000085"/>
    </source>
</evidence>
<dbReference type="SUPFAM" id="SSF55785">
    <property type="entry name" value="PYP-like sensor domain (PAS domain)"/>
    <property type="match status" value="2"/>
</dbReference>
<dbReference type="GO" id="GO:0000155">
    <property type="term" value="F:phosphorelay sensor kinase activity"/>
    <property type="evidence" value="ECO:0007669"/>
    <property type="project" value="InterPro"/>
</dbReference>
<dbReference type="PROSITE" id="PS50112">
    <property type="entry name" value="PAS"/>
    <property type="match status" value="1"/>
</dbReference>
<evidence type="ECO:0000256" key="6">
    <source>
        <dbReference type="ARBA" id="ARBA00023012"/>
    </source>
</evidence>
<dbReference type="SUPFAM" id="SSF47384">
    <property type="entry name" value="Homodimeric domain of signal transducing histidine kinase"/>
    <property type="match status" value="1"/>
</dbReference>
<dbReference type="NCBIfam" id="TIGR00229">
    <property type="entry name" value="sensory_box"/>
    <property type="match status" value="2"/>
</dbReference>
<keyword evidence="6" id="KW-0902">Two-component regulatory system</keyword>
<name>A0AAF0P8R8_9EURY</name>
<dbReference type="InterPro" id="IPR003661">
    <property type="entry name" value="HisK_dim/P_dom"/>
</dbReference>
<dbReference type="GeneID" id="84214530"/>
<dbReference type="CDD" id="cd00082">
    <property type="entry name" value="HisKA"/>
    <property type="match status" value="1"/>
</dbReference>
<feature type="compositionally biased region" description="Polar residues" evidence="7">
    <location>
        <begin position="560"/>
        <end position="569"/>
    </location>
</feature>
<dbReference type="Pfam" id="PF02518">
    <property type="entry name" value="HATPase_c"/>
    <property type="match status" value="1"/>
</dbReference>
<dbReference type="PROSITE" id="PS50113">
    <property type="entry name" value="PAC"/>
    <property type="match status" value="2"/>
</dbReference>
<feature type="domain" description="Histidine kinase" evidence="8">
    <location>
        <begin position="449"/>
        <end position="669"/>
    </location>
</feature>
<evidence type="ECO:0000256" key="3">
    <source>
        <dbReference type="ARBA" id="ARBA00022553"/>
    </source>
</evidence>
<dbReference type="AlphaFoldDB" id="A0AAF0P8R8"/>
<feature type="region of interest" description="Disordered" evidence="7">
    <location>
        <begin position="136"/>
        <end position="181"/>
    </location>
</feature>
<evidence type="ECO:0000259" key="8">
    <source>
        <dbReference type="PROSITE" id="PS50109"/>
    </source>
</evidence>
<dbReference type="CDD" id="cd00130">
    <property type="entry name" value="PAS"/>
    <property type="match status" value="2"/>
</dbReference>
<dbReference type="SMART" id="SM00387">
    <property type="entry name" value="HATPase_c"/>
    <property type="match status" value="1"/>
</dbReference>
<dbReference type="InterPro" id="IPR036890">
    <property type="entry name" value="HATPase_C_sf"/>
</dbReference>
<dbReference type="Gene3D" id="1.10.287.130">
    <property type="match status" value="1"/>
</dbReference>
<sequence>MTEAGHDGEAGADDSTVQLLLAADDRRTKVQALLSDRYELVIGGPVADADLFVVDSDRFSEYAPSLRERTADRPAFTPVILLRRDSRTDDIAVADPSESDEPQLVNAVVDTPLDPDRLRRRVHSLLVRRHQSRTLLADATTGDERSRQTPLERAAERPARTDSDDTVDTAVDLPIDRDGTGRPVADDRYEAIFNRTSQFTGLLEPDGTILEANDTALAFAGLDRDDVVGRPFWEADWFDRSASLREQTKRDVERAADGEFVRRTIEMQGTDDTAIIDFSIRPIRDDSGDVTLLVPEGREITSLKERERDLRRYQRRFEAVFEDPKTLVGLLEPDGTLVQANETAMAAIDADLESIVGEPFWDTPWWPEDARADVREWTDRAAAGEYVDYERDHVGTDDTFTVTGTIRPVTNATDEVVSLIASAHDITERKERERELERTNEQLERFASIVSHDLRNPLNVLAGWLEQAEATGDPKPFEHCHEAVDRMDRLIDDLLTLARQGEQVDAIDAVDLERVVSDCWQTVETGSATLRTDVSGSIHADETRLRQLLENLFHNAVEHGSTSPASHAQQDAVEHGSTNPDSQAHQGDVEYGGSTVTVSVGPLEDGFYVADDGAGIPADERERVFENGYSTASNGTGFGLSIVATIAEAHGWDVRVTESTSGGARFEFTGVTVTD</sequence>
<dbReference type="InterPro" id="IPR013656">
    <property type="entry name" value="PAS_4"/>
</dbReference>
<evidence type="ECO:0000313" key="12">
    <source>
        <dbReference type="Proteomes" id="UP001224926"/>
    </source>
</evidence>
<keyword evidence="3" id="KW-0597">Phosphoprotein</keyword>
<evidence type="ECO:0000256" key="5">
    <source>
        <dbReference type="ARBA" id="ARBA00022777"/>
    </source>
</evidence>
<feature type="domain" description="PAC" evidence="10">
    <location>
        <begin position="254"/>
        <end position="312"/>
    </location>
</feature>
<dbReference type="InterPro" id="IPR000014">
    <property type="entry name" value="PAS"/>
</dbReference>
<dbReference type="InterPro" id="IPR036097">
    <property type="entry name" value="HisK_dim/P_sf"/>
</dbReference>
<dbReference type="SUPFAM" id="SSF55874">
    <property type="entry name" value="ATPase domain of HSP90 chaperone/DNA topoisomerase II/histidine kinase"/>
    <property type="match status" value="1"/>
</dbReference>
<dbReference type="PANTHER" id="PTHR43711">
    <property type="entry name" value="TWO-COMPONENT HISTIDINE KINASE"/>
    <property type="match status" value="1"/>
</dbReference>
<accession>A0AAF0P8R8</accession>
<feature type="compositionally biased region" description="Polar residues" evidence="7">
    <location>
        <begin position="576"/>
        <end position="585"/>
    </location>
</feature>
<gene>
    <name evidence="11" type="ORF">NP511_11275</name>
</gene>
<dbReference type="PROSITE" id="PS50109">
    <property type="entry name" value="HIS_KIN"/>
    <property type="match status" value="1"/>
</dbReference>
<proteinExistence type="predicted"/>
<dbReference type="InterPro" id="IPR050736">
    <property type="entry name" value="Sensor_HK_Regulatory"/>
</dbReference>
<dbReference type="Proteomes" id="UP001224926">
    <property type="component" value="Chromosome"/>
</dbReference>
<dbReference type="RefSeq" id="WP_233274323.1">
    <property type="nucleotide sequence ID" value="NZ_CP101873.1"/>
</dbReference>
<dbReference type="InterPro" id="IPR000700">
    <property type="entry name" value="PAS-assoc_C"/>
</dbReference>
<keyword evidence="5" id="KW-0418">Kinase</keyword>
<dbReference type="SMART" id="SM00388">
    <property type="entry name" value="HisKA"/>
    <property type="match status" value="1"/>
</dbReference>
<dbReference type="PANTHER" id="PTHR43711:SF1">
    <property type="entry name" value="HISTIDINE KINASE 1"/>
    <property type="match status" value="1"/>
</dbReference>
<dbReference type="CDD" id="cd00075">
    <property type="entry name" value="HATPase"/>
    <property type="match status" value="1"/>
</dbReference>
<dbReference type="InterPro" id="IPR035965">
    <property type="entry name" value="PAS-like_dom_sf"/>
</dbReference>
<protein>
    <recommendedName>
        <fullName evidence="2">histidine kinase</fullName>
        <ecNumber evidence="2">2.7.13.3</ecNumber>
    </recommendedName>
</protein>
<evidence type="ECO:0000256" key="7">
    <source>
        <dbReference type="SAM" id="MobiDB-lite"/>
    </source>
</evidence>
<feature type="region of interest" description="Disordered" evidence="7">
    <location>
        <begin position="559"/>
        <end position="593"/>
    </location>
</feature>
<dbReference type="Pfam" id="PF00512">
    <property type="entry name" value="HisKA"/>
    <property type="match status" value="1"/>
</dbReference>
<dbReference type="Gene3D" id="3.30.565.10">
    <property type="entry name" value="Histidine kinase-like ATPase, C-terminal domain"/>
    <property type="match status" value="1"/>
</dbReference>
<dbReference type="EMBL" id="CP101873">
    <property type="protein sequence ID" value="WMT05969.1"/>
    <property type="molecule type" value="Genomic_DNA"/>
</dbReference>
<dbReference type="InterPro" id="IPR005467">
    <property type="entry name" value="His_kinase_dom"/>
</dbReference>
<keyword evidence="4" id="KW-0808">Transferase</keyword>
<keyword evidence="12" id="KW-1185">Reference proteome</keyword>
<evidence type="ECO:0000259" key="10">
    <source>
        <dbReference type="PROSITE" id="PS50113"/>
    </source>
</evidence>
<dbReference type="InterPro" id="IPR004358">
    <property type="entry name" value="Sig_transdc_His_kin-like_C"/>
</dbReference>
<evidence type="ECO:0000256" key="2">
    <source>
        <dbReference type="ARBA" id="ARBA00012438"/>
    </source>
</evidence>